<sequence>MKHRSNLMAALLDKVAYPAAIKDAANNNLKKVQYPWDKKYPFDCIVYSLRQMMSACTPVPMPKSVKGMFSIRTILILFLMMFSFHMFSLSAQTPRKDSGAEGLLSVSGTVVSSIDGKPIQGVSIRVDGEKGRTSSNKDGSFSLQVANPKGTVSFSHMGYKRLAMPYVAGVSMQVKLIPIENQLDEVEVVSTGYQKIPKERATGSFELINNKILNKRVGGNILDRLENASVSLRIDKDYQFSDRSPYNATPPNNLLMRGRSAISGIFKQTVVLDNAIYEGDVRDINPNDIESVTILKDAVASSIWGTAGGGGVIVLTSKSGSYSQPRSVNFTSNLTIASKPDIYKLPFMSSTNFIDYERYLFDKGYYDYYLNDRNSYSTVSPVIELLGALRSGNAVQKDVDNAIENFKRYDVRDDYSNYFYRNSFLQQYNLDVSGGNQKITYLFSLGTDVNKNQNIASKNNRYTFRSSVKAKPIANLEINTDIRYTKVHARDQSILQTISYGASDANGSEWPYLKLVDDNGQPVDVDIVPIRKVYRDTAGNGKLLDWHFNPLKEIDANHQLANPKDLLINFSASYRLIDNLNLNLAYIYQNFQNPVEDWVGIDSYAARNMINFYSQWNDNSVLKRPIPIGDRMNYINDNTESHTLRFQGNYSWHSPNQLHRIQLLGGSEIRDKKYTRNANILYGYNRENLNHLPVDYTSVFPILNKGYGGSTIEDGVDLMLQQNRFVSFFANANYEFKEKYIVSGSLRQDASNIFGIGANNKWQPLWSAGVSWRMDKEWFEKNDHIDQLKLRFTYGFAGRANTSYSAYPIIYYNGADSYTNLPYGSLSSAPNPSLTWEKIQTMNLALDFGLFRNRISGTFEYYNKNSKDLITNVPIDPTMGYESVTKNGGELRGKGFELTMMSQNIRHGNFSWNNKLLLSKNRTKVARYPYKWSSPATYVTTSGSAGGFLREGFEEGAVFAFASAGLDPQNGDPRGYLNGEVSTDYNGILYGSLDNMKYVGPGRPVFYGSLENEFSIGNFSFAFNMQARWGHYMFRKSFFEMDFALNRVGHDDYLKRWQNPGDELTTVVPSLQYPLNSLRDEFYKKSEVLVIKGDNLRLQDLYLSYRLPKPVFCKSLALTVFAKNINWIIWKANKLNIDPEYRDAIPLPFTLSLGAKVEL</sequence>
<evidence type="ECO:0000256" key="8">
    <source>
        <dbReference type="SAM" id="Phobius"/>
    </source>
</evidence>
<reference evidence="9 10" key="1">
    <citation type="journal article" date="2015" name="Stand. Genomic Sci.">
        <title>Genomic Encyclopedia of Bacterial and Archaeal Type Strains, Phase III: the genomes of soil and plant-associated and newly described type strains.</title>
        <authorList>
            <person name="Whitman W.B."/>
            <person name="Woyke T."/>
            <person name="Klenk H.P."/>
            <person name="Zhou Y."/>
            <person name="Lilburn T.G."/>
            <person name="Beck B.J."/>
            <person name="De Vos P."/>
            <person name="Vandamme P."/>
            <person name="Eisen J.A."/>
            <person name="Garrity G."/>
            <person name="Hugenholtz P."/>
            <person name="Kyrpides N.C."/>
        </authorList>
    </citation>
    <scope>NUCLEOTIDE SEQUENCE [LARGE SCALE GENOMIC DNA]</scope>
    <source>
        <strain evidence="9 10">CGMCC 1.6855</strain>
    </source>
</reference>
<keyword evidence="4 7" id="KW-0812">Transmembrane</keyword>
<comment type="caution">
    <text evidence="9">The sequence shown here is derived from an EMBL/GenBank/DDBJ whole genome shotgun (WGS) entry which is preliminary data.</text>
</comment>
<dbReference type="Pfam" id="PF13715">
    <property type="entry name" value="CarbopepD_reg_2"/>
    <property type="match status" value="1"/>
</dbReference>
<evidence type="ECO:0000256" key="7">
    <source>
        <dbReference type="PROSITE-ProRule" id="PRU01360"/>
    </source>
</evidence>
<proteinExistence type="inferred from homology"/>
<keyword evidence="5 7" id="KW-0472">Membrane</keyword>
<gene>
    <name evidence="9" type="ORF">IQ31_03029</name>
</gene>
<dbReference type="InterPro" id="IPR039426">
    <property type="entry name" value="TonB-dep_rcpt-like"/>
</dbReference>
<comment type="subcellular location">
    <subcellularLocation>
        <location evidence="1 7">Cell outer membrane</location>
        <topology evidence="1 7">Multi-pass membrane protein</topology>
    </subcellularLocation>
</comment>
<evidence type="ECO:0000256" key="4">
    <source>
        <dbReference type="ARBA" id="ARBA00022692"/>
    </source>
</evidence>
<dbReference type="Gene3D" id="2.170.130.10">
    <property type="entry name" value="TonB-dependent receptor, plug domain"/>
    <property type="match status" value="1"/>
</dbReference>
<dbReference type="SUPFAM" id="SSF56935">
    <property type="entry name" value="Porins"/>
    <property type="match status" value="1"/>
</dbReference>
<keyword evidence="6 7" id="KW-0998">Cell outer membrane</keyword>
<dbReference type="GO" id="GO:0009279">
    <property type="term" value="C:cell outer membrane"/>
    <property type="evidence" value="ECO:0007669"/>
    <property type="project" value="UniProtKB-SubCell"/>
</dbReference>
<protein>
    <submittedName>
        <fullName evidence="9">TonB-linked SusC/RagA family outer membrane protein</fullName>
    </submittedName>
</protein>
<evidence type="ECO:0000313" key="9">
    <source>
        <dbReference type="EMBL" id="TWI18901.1"/>
    </source>
</evidence>
<dbReference type="AlphaFoldDB" id="A0A562MH83"/>
<dbReference type="PROSITE" id="PS52016">
    <property type="entry name" value="TONB_DEPENDENT_REC_3"/>
    <property type="match status" value="1"/>
</dbReference>
<keyword evidence="2 7" id="KW-0813">Transport</keyword>
<dbReference type="EMBL" id="VLKR01000015">
    <property type="protein sequence ID" value="TWI18901.1"/>
    <property type="molecule type" value="Genomic_DNA"/>
</dbReference>
<organism evidence="9 10">
    <name type="scientific">Sphingobacterium siyangense</name>
    <dbReference type="NCBI Taxonomy" id="459529"/>
    <lineage>
        <taxon>Bacteria</taxon>
        <taxon>Pseudomonadati</taxon>
        <taxon>Bacteroidota</taxon>
        <taxon>Sphingobacteriia</taxon>
        <taxon>Sphingobacteriales</taxon>
        <taxon>Sphingobacteriaceae</taxon>
        <taxon>Sphingobacterium</taxon>
    </lineage>
</organism>
<keyword evidence="8" id="KW-1133">Transmembrane helix</keyword>
<accession>A0A562MH83</accession>
<dbReference type="Gene3D" id="2.60.40.1120">
    <property type="entry name" value="Carboxypeptidase-like, regulatory domain"/>
    <property type="match status" value="1"/>
</dbReference>
<name>A0A562MH83_9SPHI</name>
<dbReference type="SUPFAM" id="SSF49464">
    <property type="entry name" value="Carboxypeptidase regulatory domain-like"/>
    <property type="match status" value="1"/>
</dbReference>
<evidence type="ECO:0000256" key="5">
    <source>
        <dbReference type="ARBA" id="ARBA00023136"/>
    </source>
</evidence>
<dbReference type="RefSeq" id="WP_145328476.1">
    <property type="nucleotide sequence ID" value="NZ_VLKR01000015.1"/>
</dbReference>
<evidence type="ECO:0000256" key="1">
    <source>
        <dbReference type="ARBA" id="ARBA00004571"/>
    </source>
</evidence>
<dbReference type="Gene3D" id="2.40.170.20">
    <property type="entry name" value="TonB-dependent receptor, beta-barrel domain"/>
    <property type="match status" value="1"/>
</dbReference>
<evidence type="ECO:0000256" key="2">
    <source>
        <dbReference type="ARBA" id="ARBA00022448"/>
    </source>
</evidence>
<dbReference type="NCBIfam" id="TIGR04056">
    <property type="entry name" value="OMP_RagA_SusC"/>
    <property type="match status" value="1"/>
</dbReference>
<evidence type="ECO:0000313" key="10">
    <source>
        <dbReference type="Proteomes" id="UP000315908"/>
    </source>
</evidence>
<dbReference type="Proteomes" id="UP000315908">
    <property type="component" value="Unassembled WGS sequence"/>
</dbReference>
<evidence type="ECO:0000256" key="6">
    <source>
        <dbReference type="ARBA" id="ARBA00023237"/>
    </source>
</evidence>
<dbReference type="OrthoDB" id="691550at2"/>
<dbReference type="InterPro" id="IPR008969">
    <property type="entry name" value="CarboxyPept-like_regulatory"/>
</dbReference>
<keyword evidence="3 7" id="KW-1134">Transmembrane beta strand</keyword>
<dbReference type="InterPro" id="IPR036942">
    <property type="entry name" value="Beta-barrel_TonB_sf"/>
</dbReference>
<comment type="similarity">
    <text evidence="7">Belongs to the TonB-dependent receptor family.</text>
</comment>
<feature type="transmembrane region" description="Helical" evidence="8">
    <location>
        <begin position="69"/>
        <end position="87"/>
    </location>
</feature>
<evidence type="ECO:0000256" key="3">
    <source>
        <dbReference type="ARBA" id="ARBA00022452"/>
    </source>
</evidence>
<dbReference type="InterPro" id="IPR037066">
    <property type="entry name" value="Plug_dom_sf"/>
</dbReference>
<dbReference type="InterPro" id="IPR023996">
    <property type="entry name" value="TonB-dep_OMP_SusC/RagA"/>
</dbReference>